<protein>
    <recommendedName>
        <fullName evidence="5">CCHC-type domain-containing protein</fullName>
    </recommendedName>
</protein>
<evidence type="ECO:0000256" key="3">
    <source>
        <dbReference type="PROSITE-ProRule" id="PRU00047"/>
    </source>
</evidence>
<dbReference type="GO" id="GO:0008270">
    <property type="term" value="F:zinc ion binding"/>
    <property type="evidence" value="ECO:0007669"/>
    <property type="project" value="UniProtKB-KW"/>
</dbReference>
<reference evidence="6" key="1">
    <citation type="journal article" date="2020" name="J Insects Food Feed">
        <title>The yellow mealworm (Tenebrio molitor) genome: a resource for the emerging insects as food and feed industry.</title>
        <authorList>
            <person name="Eriksson T."/>
            <person name="Andere A."/>
            <person name="Kelstrup H."/>
            <person name="Emery V."/>
            <person name="Picard C."/>
        </authorList>
    </citation>
    <scope>NUCLEOTIDE SEQUENCE</scope>
    <source>
        <strain evidence="6">Stoneville</strain>
        <tissue evidence="6">Whole head</tissue>
    </source>
</reference>
<dbReference type="GO" id="GO:0016887">
    <property type="term" value="F:ATP hydrolysis activity"/>
    <property type="evidence" value="ECO:0007669"/>
    <property type="project" value="InterPro"/>
</dbReference>
<name>A0A8J6HUL2_TENMO</name>
<dbReference type="GO" id="GO:0003676">
    <property type="term" value="F:nucleic acid binding"/>
    <property type="evidence" value="ECO:0007669"/>
    <property type="project" value="InterPro"/>
</dbReference>
<comment type="caution">
    <text evidence="6">The sequence shown here is derived from an EMBL/GenBank/DDBJ whole genome shotgun (WGS) entry which is preliminary data.</text>
</comment>
<evidence type="ECO:0000259" key="5">
    <source>
        <dbReference type="PROSITE" id="PS50158"/>
    </source>
</evidence>
<keyword evidence="2" id="KW-0067">ATP-binding</keyword>
<dbReference type="FunFam" id="3.40.50.300:FF:003492">
    <property type="entry name" value="AGAP012735-PA"/>
    <property type="match status" value="1"/>
</dbReference>
<feature type="compositionally biased region" description="Basic and acidic residues" evidence="4">
    <location>
        <begin position="434"/>
        <end position="443"/>
    </location>
</feature>
<evidence type="ECO:0000256" key="1">
    <source>
        <dbReference type="ARBA" id="ARBA00022741"/>
    </source>
</evidence>
<evidence type="ECO:0000256" key="2">
    <source>
        <dbReference type="ARBA" id="ARBA00022840"/>
    </source>
</evidence>
<dbReference type="Proteomes" id="UP000719412">
    <property type="component" value="Unassembled WGS sequence"/>
</dbReference>
<dbReference type="AlphaFoldDB" id="A0A8J6HUL2"/>
<dbReference type="GO" id="GO:0016020">
    <property type="term" value="C:membrane"/>
    <property type="evidence" value="ECO:0007669"/>
    <property type="project" value="TreeGrafter"/>
</dbReference>
<sequence>MISEGGSNFSVGQRQLLCLVRTVLRGNKIIILDEATANVDLETDELIQLTIKKMFTNCTVLTVAHRLNTVIDSDKILVMDDGCVAEFDTPYQLLQNSDGLFYAFVKENGEEFLHNYIKAAENVKIVKCPYNPFHKCLRHRLSIHMYKAHREQYMKDMDRKWEEGAADREKACEEMKKRSKIFIPQAGFGEHLVWEEEDDLPLAFIKENENNTVNNDDRDLRQQYEAWMLLNRKELEESNFNDFIHVDAEKKQEVSTRTAQILEKKELLRVGFSQLETRALERPAKCFRCQEFGHLAADCKSDVERKEVCYRCGGANHFARNCSEEAPKCYSCGEPGHLARTTRFGWARLTSSILLVGEPNKKLVGKGGWYLDEQHDAAVKVIEIEIFDSTRNVQQVDPAEGPWNNDTYPKYVPKKKTYGRQSTGEGVERQQQQSREESWDKDD</sequence>
<organism evidence="6 7">
    <name type="scientific">Tenebrio molitor</name>
    <name type="common">Yellow mealworm beetle</name>
    <dbReference type="NCBI Taxonomy" id="7067"/>
    <lineage>
        <taxon>Eukaryota</taxon>
        <taxon>Metazoa</taxon>
        <taxon>Ecdysozoa</taxon>
        <taxon>Arthropoda</taxon>
        <taxon>Hexapoda</taxon>
        <taxon>Insecta</taxon>
        <taxon>Pterygota</taxon>
        <taxon>Neoptera</taxon>
        <taxon>Endopterygota</taxon>
        <taxon>Coleoptera</taxon>
        <taxon>Polyphaga</taxon>
        <taxon>Cucujiformia</taxon>
        <taxon>Tenebrionidae</taxon>
        <taxon>Tenebrio</taxon>
    </lineage>
</organism>
<dbReference type="PROSITE" id="PS50158">
    <property type="entry name" value="ZF_CCHC"/>
    <property type="match status" value="3"/>
</dbReference>
<dbReference type="InterPro" id="IPR001878">
    <property type="entry name" value="Znf_CCHC"/>
</dbReference>
<dbReference type="EMBL" id="JABDTM020011876">
    <property type="protein sequence ID" value="KAH0820453.1"/>
    <property type="molecule type" value="Genomic_DNA"/>
</dbReference>
<dbReference type="Pfam" id="PF00005">
    <property type="entry name" value="ABC_tran"/>
    <property type="match status" value="1"/>
</dbReference>
<dbReference type="PANTHER" id="PTHR24223">
    <property type="entry name" value="ATP-BINDING CASSETTE SUB-FAMILY C"/>
    <property type="match status" value="1"/>
</dbReference>
<keyword evidence="3" id="KW-0479">Metal-binding</keyword>
<dbReference type="SMART" id="SM00343">
    <property type="entry name" value="ZnF_C2HC"/>
    <property type="match status" value="3"/>
</dbReference>
<dbReference type="InterPro" id="IPR050173">
    <property type="entry name" value="ABC_transporter_C-like"/>
</dbReference>
<dbReference type="SUPFAM" id="SSF52540">
    <property type="entry name" value="P-loop containing nucleoside triphosphate hydrolases"/>
    <property type="match status" value="1"/>
</dbReference>
<evidence type="ECO:0000256" key="4">
    <source>
        <dbReference type="SAM" id="MobiDB-lite"/>
    </source>
</evidence>
<dbReference type="GO" id="GO:0042626">
    <property type="term" value="F:ATPase-coupled transmembrane transporter activity"/>
    <property type="evidence" value="ECO:0007669"/>
    <property type="project" value="TreeGrafter"/>
</dbReference>
<keyword evidence="1" id="KW-0547">Nucleotide-binding</keyword>
<dbReference type="PANTHER" id="PTHR24223:SF448">
    <property type="entry name" value="FI20146P1-RELATED"/>
    <property type="match status" value="1"/>
</dbReference>
<proteinExistence type="predicted"/>
<evidence type="ECO:0000313" key="7">
    <source>
        <dbReference type="Proteomes" id="UP000719412"/>
    </source>
</evidence>
<feature type="domain" description="CCHC-type" evidence="5">
    <location>
        <begin position="309"/>
        <end position="324"/>
    </location>
</feature>
<dbReference type="Gene3D" id="3.40.50.300">
    <property type="entry name" value="P-loop containing nucleotide triphosphate hydrolases"/>
    <property type="match status" value="1"/>
</dbReference>
<feature type="region of interest" description="Disordered" evidence="4">
    <location>
        <begin position="396"/>
        <end position="443"/>
    </location>
</feature>
<dbReference type="InterPro" id="IPR036875">
    <property type="entry name" value="Znf_CCHC_sf"/>
</dbReference>
<feature type="domain" description="CCHC-type" evidence="5">
    <location>
        <begin position="328"/>
        <end position="340"/>
    </location>
</feature>
<feature type="domain" description="CCHC-type" evidence="5">
    <location>
        <begin position="285"/>
        <end position="301"/>
    </location>
</feature>
<dbReference type="InterPro" id="IPR027417">
    <property type="entry name" value="P-loop_NTPase"/>
</dbReference>
<gene>
    <name evidence="6" type="ORF">GEV33_002338</name>
</gene>
<keyword evidence="3" id="KW-0862">Zinc</keyword>
<dbReference type="InterPro" id="IPR003439">
    <property type="entry name" value="ABC_transporter-like_ATP-bd"/>
</dbReference>
<dbReference type="SUPFAM" id="SSF57756">
    <property type="entry name" value="Retrovirus zinc finger-like domains"/>
    <property type="match status" value="1"/>
</dbReference>
<dbReference type="Pfam" id="PF00098">
    <property type="entry name" value="zf-CCHC"/>
    <property type="match status" value="3"/>
</dbReference>
<reference evidence="6" key="2">
    <citation type="submission" date="2021-08" db="EMBL/GenBank/DDBJ databases">
        <authorList>
            <person name="Eriksson T."/>
        </authorList>
    </citation>
    <scope>NUCLEOTIDE SEQUENCE</scope>
    <source>
        <strain evidence="6">Stoneville</strain>
        <tissue evidence="6">Whole head</tissue>
    </source>
</reference>
<accession>A0A8J6HUL2</accession>
<evidence type="ECO:0000313" key="6">
    <source>
        <dbReference type="EMBL" id="KAH0820453.1"/>
    </source>
</evidence>
<keyword evidence="7" id="KW-1185">Reference proteome</keyword>
<keyword evidence="3" id="KW-0863">Zinc-finger</keyword>
<dbReference type="GO" id="GO:0005524">
    <property type="term" value="F:ATP binding"/>
    <property type="evidence" value="ECO:0007669"/>
    <property type="project" value="UniProtKB-KW"/>
</dbReference>
<dbReference type="Gene3D" id="4.10.60.10">
    <property type="entry name" value="Zinc finger, CCHC-type"/>
    <property type="match status" value="1"/>
</dbReference>